<accession>A0ABV4DCE6</accession>
<proteinExistence type="predicted"/>
<reference evidence="1 2" key="1">
    <citation type="submission" date="2024-03" db="EMBL/GenBank/DDBJ databases">
        <title>Mouse gut bacterial collection (mGBC) of GemPharmatech.</title>
        <authorList>
            <person name="He Y."/>
            <person name="Dong L."/>
            <person name="Wu D."/>
            <person name="Gao X."/>
            <person name="Lin Z."/>
        </authorList>
    </citation>
    <scope>NUCLEOTIDE SEQUENCE [LARGE SCALE GENOMIC DNA]</scope>
    <source>
        <strain evidence="1 2">32-10</strain>
    </source>
</reference>
<gene>
    <name evidence="1" type="ORF">AALG99_01520</name>
</gene>
<evidence type="ECO:0000313" key="1">
    <source>
        <dbReference type="EMBL" id="MEY8632213.1"/>
    </source>
</evidence>
<sequence length="158" mass="18417">MSKRPEITKMLSLSVRRHINQRNDPRIYWAAEVTFDYGTSNAIRVDFMRFKPVNNTISGIEKGDFYCYEVKSSVEDFRSKNGHNFIGDFNYYVMPEEVYIAVQNEIPHAVGVYIPNGKSGRGDWYDLRSVKKAARKDRKRSVSEMLLMMFRSAAREIV</sequence>
<keyword evidence="2" id="KW-1185">Reference proteome</keyword>
<name>A0ABV4DCE6_9FIRM</name>
<protein>
    <submittedName>
        <fullName evidence="1">Uncharacterized protein</fullName>
    </submittedName>
</protein>
<comment type="caution">
    <text evidence="1">The sequence shown here is derived from an EMBL/GenBank/DDBJ whole genome shotgun (WGS) entry which is preliminary data.</text>
</comment>
<organism evidence="1 2">
    <name type="scientific">Anaerostipes hominis</name>
    <name type="common">ex Lee et al. 2021</name>
    <dbReference type="NCBI Taxonomy" id="2025494"/>
    <lineage>
        <taxon>Bacteria</taxon>
        <taxon>Bacillati</taxon>
        <taxon>Bacillota</taxon>
        <taxon>Clostridia</taxon>
        <taxon>Lachnospirales</taxon>
        <taxon>Lachnospiraceae</taxon>
        <taxon>Anaerostipes</taxon>
    </lineage>
</organism>
<dbReference type="EMBL" id="JBCLTR010000001">
    <property type="protein sequence ID" value="MEY8632213.1"/>
    <property type="molecule type" value="Genomic_DNA"/>
</dbReference>
<dbReference type="RefSeq" id="WP_369882306.1">
    <property type="nucleotide sequence ID" value="NZ_JBCLTR010000001.1"/>
</dbReference>
<dbReference type="Proteomes" id="UP001565219">
    <property type="component" value="Unassembled WGS sequence"/>
</dbReference>
<evidence type="ECO:0000313" key="2">
    <source>
        <dbReference type="Proteomes" id="UP001565219"/>
    </source>
</evidence>